<gene>
    <name evidence="1" type="ORF">LCGC14_1972070</name>
</gene>
<comment type="caution">
    <text evidence="1">The sequence shown here is derived from an EMBL/GenBank/DDBJ whole genome shotgun (WGS) entry which is preliminary data.</text>
</comment>
<accession>A0A0F9FZJ7</accession>
<evidence type="ECO:0000313" key="1">
    <source>
        <dbReference type="EMBL" id="KKL83706.1"/>
    </source>
</evidence>
<reference evidence="1" key="1">
    <citation type="journal article" date="2015" name="Nature">
        <title>Complex archaea that bridge the gap between prokaryotes and eukaryotes.</title>
        <authorList>
            <person name="Spang A."/>
            <person name="Saw J.H."/>
            <person name="Jorgensen S.L."/>
            <person name="Zaremba-Niedzwiedzka K."/>
            <person name="Martijn J."/>
            <person name="Lind A.E."/>
            <person name="van Eijk R."/>
            <person name="Schleper C."/>
            <person name="Guy L."/>
            <person name="Ettema T.J."/>
        </authorList>
    </citation>
    <scope>NUCLEOTIDE SEQUENCE</scope>
</reference>
<dbReference type="AlphaFoldDB" id="A0A0F9FZJ7"/>
<proteinExistence type="predicted"/>
<feature type="non-terminal residue" evidence="1">
    <location>
        <position position="1"/>
    </location>
</feature>
<sequence>VTYNTDTLINAGLSAPFASIRVCEKTQASDSSSAQAQIVGAVIKINEDADLLSASNITIPAQTITLATAQANVTHTMK</sequence>
<protein>
    <submittedName>
        <fullName evidence="1">Uncharacterized protein</fullName>
    </submittedName>
</protein>
<name>A0A0F9FZJ7_9ZZZZ</name>
<dbReference type="EMBL" id="LAZR01021907">
    <property type="protein sequence ID" value="KKL83706.1"/>
    <property type="molecule type" value="Genomic_DNA"/>
</dbReference>
<organism evidence="1">
    <name type="scientific">marine sediment metagenome</name>
    <dbReference type="NCBI Taxonomy" id="412755"/>
    <lineage>
        <taxon>unclassified sequences</taxon>
        <taxon>metagenomes</taxon>
        <taxon>ecological metagenomes</taxon>
    </lineage>
</organism>